<organism evidence="3 4">
    <name type="scientific">Myodes glareolus</name>
    <name type="common">Bank vole</name>
    <name type="synonym">Clethrionomys glareolus</name>
    <dbReference type="NCBI Taxonomy" id="447135"/>
    <lineage>
        <taxon>Eukaryota</taxon>
        <taxon>Metazoa</taxon>
        <taxon>Chordata</taxon>
        <taxon>Craniata</taxon>
        <taxon>Vertebrata</taxon>
        <taxon>Euteleostomi</taxon>
        <taxon>Mammalia</taxon>
        <taxon>Eutheria</taxon>
        <taxon>Euarchontoglires</taxon>
        <taxon>Glires</taxon>
        <taxon>Rodentia</taxon>
        <taxon>Myomorpha</taxon>
        <taxon>Muroidea</taxon>
        <taxon>Cricetidae</taxon>
        <taxon>Arvicolinae</taxon>
        <taxon>Myodes</taxon>
    </lineage>
</organism>
<dbReference type="EMBL" id="JBBHLL010000206">
    <property type="protein sequence ID" value="KAK7810027.1"/>
    <property type="molecule type" value="Genomic_DNA"/>
</dbReference>
<feature type="region of interest" description="Disordered" evidence="2">
    <location>
        <begin position="98"/>
        <end position="132"/>
    </location>
</feature>
<dbReference type="Proteomes" id="UP001488838">
    <property type="component" value="Unassembled WGS sequence"/>
</dbReference>
<gene>
    <name evidence="3" type="ORF">U0070_006226</name>
</gene>
<comment type="caution">
    <text evidence="3">The sequence shown here is derived from an EMBL/GenBank/DDBJ whole genome shotgun (WGS) entry which is preliminary data.</text>
</comment>
<protein>
    <submittedName>
        <fullName evidence="3">Uncharacterized protein</fullName>
    </submittedName>
</protein>
<accession>A0AAW0I6U3</accession>
<name>A0AAW0I6U3_MYOGA</name>
<dbReference type="AlphaFoldDB" id="A0AAW0I6U3"/>
<evidence type="ECO:0000313" key="4">
    <source>
        <dbReference type="Proteomes" id="UP001488838"/>
    </source>
</evidence>
<keyword evidence="4" id="KW-1185">Reference proteome</keyword>
<feature type="compositionally biased region" description="Low complexity" evidence="2">
    <location>
        <begin position="171"/>
        <end position="188"/>
    </location>
</feature>
<feature type="coiled-coil region" evidence="1">
    <location>
        <begin position="8"/>
        <end position="42"/>
    </location>
</feature>
<feature type="region of interest" description="Disordered" evidence="2">
    <location>
        <begin position="164"/>
        <end position="211"/>
    </location>
</feature>
<keyword evidence="1" id="KW-0175">Coiled coil</keyword>
<proteinExistence type="predicted"/>
<evidence type="ECO:0000256" key="1">
    <source>
        <dbReference type="SAM" id="Coils"/>
    </source>
</evidence>
<evidence type="ECO:0000256" key="2">
    <source>
        <dbReference type="SAM" id="MobiDB-lite"/>
    </source>
</evidence>
<reference evidence="3 4" key="1">
    <citation type="journal article" date="2023" name="bioRxiv">
        <title>Conserved and derived expression patterns and positive selection on dental genes reveal complex evolutionary context of ever-growing rodent molars.</title>
        <authorList>
            <person name="Calamari Z.T."/>
            <person name="Song A."/>
            <person name="Cohen E."/>
            <person name="Akter M."/>
            <person name="Roy R.D."/>
            <person name="Hallikas O."/>
            <person name="Christensen M.M."/>
            <person name="Li P."/>
            <person name="Marangoni P."/>
            <person name="Jernvall J."/>
            <person name="Klein O.D."/>
        </authorList>
    </citation>
    <scope>NUCLEOTIDE SEQUENCE [LARGE SCALE GENOMIC DNA]</scope>
    <source>
        <strain evidence="3">V071</strain>
    </source>
</reference>
<feature type="compositionally biased region" description="Polar residues" evidence="2">
    <location>
        <begin position="105"/>
        <end position="127"/>
    </location>
</feature>
<evidence type="ECO:0000313" key="3">
    <source>
        <dbReference type="EMBL" id="KAK7810027.1"/>
    </source>
</evidence>
<sequence>MGEEELRKLREETNSEMLRQELDRERQRRIELEQKIQEVLKASPKGLAETLDLFWGYPDPAVCFPVFIALPQQLLQPCSSPVAYTEASLLLQLQCRGPEHPAPPSTSLHTTSVDLPTEITPSSSQAHSPPMKARLPLVLPGALSYRRTLFLLPPQQPHLSLKFSSMRSEEQPAQPQQPPKGQSQTSNGTGTGRPLGRNGSLPSQASAMWESPAVKTGLAASLTVRL</sequence>